<evidence type="ECO:0000313" key="1">
    <source>
        <dbReference type="EMBL" id="EXK25663.1"/>
    </source>
</evidence>
<dbReference type="EMBL" id="JH659389">
    <property type="protein sequence ID" value="EXK25663.1"/>
    <property type="molecule type" value="Genomic_DNA"/>
</dbReference>
<reference evidence="1" key="2">
    <citation type="submission" date="2012-05" db="EMBL/GenBank/DDBJ databases">
        <title>Annotation of the Genome Sequence of Fusarium oxysporum f. sp. melonis 26406.</title>
        <authorList>
            <consortium name="The Broad Institute Genomics Platform"/>
            <person name="Ma L.-J."/>
            <person name="Corby-Kistler H."/>
            <person name="Broz K."/>
            <person name="Gale L.R."/>
            <person name="Jonkers W."/>
            <person name="O'Donnell K."/>
            <person name="Ploetz R."/>
            <person name="Steinberg C."/>
            <person name="Schwartz D.C."/>
            <person name="VanEtten H."/>
            <person name="Zhou S."/>
            <person name="Young S.K."/>
            <person name="Zeng Q."/>
            <person name="Gargeya S."/>
            <person name="Fitzgerald M."/>
            <person name="Abouelleil A."/>
            <person name="Alvarado L."/>
            <person name="Chapman S.B."/>
            <person name="Gainer-Dewar J."/>
            <person name="Goldberg J."/>
            <person name="Griggs A."/>
            <person name="Gujja S."/>
            <person name="Hansen M."/>
            <person name="Howarth C."/>
            <person name="Imamovic A."/>
            <person name="Ireland A."/>
            <person name="Larimer J."/>
            <person name="McCowan C."/>
            <person name="Murphy C."/>
            <person name="Pearson M."/>
            <person name="Poon T.W."/>
            <person name="Priest M."/>
            <person name="Roberts A."/>
            <person name="Saif S."/>
            <person name="Shea T."/>
            <person name="Sykes S."/>
            <person name="Wortman J."/>
            <person name="Nusbaum C."/>
            <person name="Birren B."/>
        </authorList>
    </citation>
    <scope>NUCLEOTIDE SEQUENCE</scope>
    <source>
        <strain evidence="1">26406</strain>
    </source>
</reference>
<proteinExistence type="predicted"/>
<name>W9ZBM4_FUSOX</name>
<reference evidence="1" key="1">
    <citation type="submission" date="2012-04" db="EMBL/GenBank/DDBJ databases">
        <title>The Genome Sequence of Fusarium oxysporum melonis.</title>
        <authorList>
            <consortium name="The Broad Institute Genome Sequencing Platform"/>
            <person name="Ma L.-J."/>
            <person name="Gale L.R."/>
            <person name="Schwartz D.C."/>
            <person name="Zhou S."/>
            <person name="Corby-Kistler H."/>
            <person name="Young S.K."/>
            <person name="Zeng Q."/>
            <person name="Gargeya S."/>
            <person name="Fitzgerald M."/>
            <person name="Haas B."/>
            <person name="Abouelleil A."/>
            <person name="Alvarado L."/>
            <person name="Arachchi H.M."/>
            <person name="Berlin A."/>
            <person name="Brown A."/>
            <person name="Chapman S.B."/>
            <person name="Chen Z."/>
            <person name="Dunbar C."/>
            <person name="Freedman E."/>
            <person name="Gearin G."/>
            <person name="Goldberg J."/>
            <person name="Griggs A."/>
            <person name="Gujja S."/>
            <person name="Heiman D."/>
            <person name="Howarth C."/>
            <person name="Larson L."/>
            <person name="Lui A."/>
            <person name="MacDonald P.J.P."/>
            <person name="Montmayeur A."/>
            <person name="Murphy C."/>
            <person name="Neiman D."/>
            <person name="Pearson M."/>
            <person name="Priest M."/>
            <person name="Roberts A."/>
            <person name="Saif S."/>
            <person name="Shea T."/>
            <person name="Shenoy N."/>
            <person name="Sisk P."/>
            <person name="Stolte C."/>
            <person name="Sykes S."/>
            <person name="Wortman J."/>
            <person name="Nusbaum C."/>
            <person name="Birren B."/>
        </authorList>
    </citation>
    <scope>NUCLEOTIDE SEQUENCE</scope>
    <source>
        <strain evidence="1">26406</strain>
    </source>
</reference>
<accession>W9ZBM4</accession>
<dbReference type="HOGENOM" id="CLU_3351147_0_0_1"/>
<organism evidence="1">
    <name type="scientific">Fusarium oxysporum f. sp. melonis 26406</name>
    <dbReference type="NCBI Taxonomy" id="1089452"/>
    <lineage>
        <taxon>Eukaryota</taxon>
        <taxon>Fungi</taxon>
        <taxon>Dikarya</taxon>
        <taxon>Ascomycota</taxon>
        <taxon>Pezizomycotina</taxon>
        <taxon>Sordariomycetes</taxon>
        <taxon>Hypocreomycetidae</taxon>
        <taxon>Hypocreales</taxon>
        <taxon>Nectriaceae</taxon>
        <taxon>Fusarium</taxon>
        <taxon>Fusarium oxysporum species complex</taxon>
    </lineage>
</organism>
<sequence>MAASGLFPLRLVLNVLVWIAGSQASLSALVIPPTQYL</sequence>
<protein>
    <submittedName>
        <fullName evidence="1">Uncharacterized protein</fullName>
    </submittedName>
</protein>
<dbReference type="Proteomes" id="UP000030703">
    <property type="component" value="Unassembled WGS sequence"/>
</dbReference>
<dbReference type="VEuPathDB" id="FungiDB:FOMG_17700"/>
<dbReference type="AlphaFoldDB" id="W9ZBM4"/>
<gene>
    <name evidence="1" type="ORF">FOMG_17700</name>
</gene>